<keyword evidence="1" id="KW-0815">Transposition</keyword>
<keyword evidence="2" id="KW-0238">DNA-binding</keyword>
<dbReference type="GO" id="GO:0003677">
    <property type="term" value="F:DNA binding"/>
    <property type="evidence" value="ECO:0007669"/>
    <property type="project" value="UniProtKB-KW"/>
</dbReference>
<gene>
    <name evidence="4" type="ORF">SDC9_205562</name>
</gene>
<evidence type="ECO:0000256" key="1">
    <source>
        <dbReference type="ARBA" id="ARBA00022578"/>
    </source>
</evidence>
<evidence type="ECO:0000313" key="4">
    <source>
        <dbReference type="EMBL" id="MPN57866.1"/>
    </source>
</evidence>
<name>A0A645J352_9ZZZZ</name>
<dbReference type="AlphaFoldDB" id="A0A645J352"/>
<proteinExistence type="predicted"/>
<sequence length="57" mass="6718">MVRHSLNYVSWRRRKEVAADLRRIYTAATAEEAELMLGEFEDRWDAEYLRDADSTGP</sequence>
<dbReference type="EMBL" id="VSSQ01129938">
    <property type="protein sequence ID" value="MPN57866.1"/>
    <property type="molecule type" value="Genomic_DNA"/>
</dbReference>
<reference evidence="4" key="1">
    <citation type="submission" date="2019-08" db="EMBL/GenBank/DDBJ databases">
        <authorList>
            <person name="Kucharzyk K."/>
            <person name="Murdoch R.W."/>
            <person name="Higgins S."/>
            <person name="Loffler F."/>
        </authorList>
    </citation>
    <scope>NUCLEOTIDE SEQUENCE</scope>
</reference>
<keyword evidence="3" id="KW-0233">DNA recombination</keyword>
<evidence type="ECO:0000256" key="2">
    <source>
        <dbReference type="ARBA" id="ARBA00023125"/>
    </source>
</evidence>
<dbReference type="GO" id="GO:0004803">
    <property type="term" value="F:transposase activity"/>
    <property type="evidence" value="ECO:0007669"/>
    <property type="project" value="InterPro"/>
</dbReference>
<dbReference type="GO" id="GO:0006313">
    <property type="term" value="P:DNA transposition"/>
    <property type="evidence" value="ECO:0007669"/>
    <property type="project" value="InterPro"/>
</dbReference>
<comment type="caution">
    <text evidence="4">The sequence shown here is derived from an EMBL/GenBank/DDBJ whole genome shotgun (WGS) entry which is preliminary data.</text>
</comment>
<evidence type="ECO:0000256" key="3">
    <source>
        <dbReference type="ARBA" id="ARBA00023172"/>
    </source>
</evidence>
<organism evidence="4">
    <name type="scientific">bioreactor metagenome</name>
    <dbReference type="NCBI Taxonomy" id="1076179"/>
    <lineage>
        <taxon>unclassified sequences</taxon>
        <taxon>metagenomes</taxon>
        <taxon>ecological metagenomes</taxon>
    </lineage>
</organism>
<dbReference type="InterPro" id="IPR001207">
    <property type="entry name" value="Transposase_mutator"/>
</dbReference>
<accession>A0A645J352</accession>
<dbReference type="Pfam" id="PF00872">
    <property type="entry name" value="Transposase_mut"/>
    <property type="match status" value="1"/>
</dbReference>
<protein>
    <recommendedName>
        <fullName evidence="5">Mutator family transposase</fullName>
    </recommendedName>
</protein>
<evidence type="ECO:0008006" key="5">
    <source>
        <dbReference type="Google" id="ProtNLM"/>
    </source>
</evidence>